<dbReference type="AlphaFoldDB" id="A0A183MJQ5"/>
<dbReference type="Proteomes" id="UP000277204">
    <property type="component" value="Unassembled WGS sequence"/>
</dbReference>
<name>A0A183MJQ5_9TREM</name>
<reference evidence="1 2" key="1">
    <citation type="submission" date="2018-11" db="EMBL/GenBank/DDBJ databases">
        <authorList>
            <consortium name="Pathogen Informatics"/>
        </authorList>
    </citation>
    <scope>NUCLEOTIDE SEQUENCE [LARGE SCALE GENOMIC DNA]</scope>
    <source>
        <strain evidence="1 2">Zambia</strain>
    </source>
</reference>
<keyword evidence="2" id="KW-1185">Reference proteome</keyword>
<dbReference type="EMBL" id="UZAI01017102">
    <property type="protein sequence ID" value="VDP20503.1"/>
    <property type="molecule type" value="Genomic_DNA"/>
</dbReference>
<evidence type="ECO:0000313" key="1">
    <source>
        <dbReference type="EMBL" id="VDP20503.1"/>
    </source>
</evidence>
<accession>A0A183MJQ5</accession>
<evidence type="ECO:0000313" key="2">
    <source>
        <dbReference type="Proteomes" id="UP000277204"/>
    </source>
</evidence>
<gene>
    <name evidence="1" type="ORF">SMRZ_LOCUS16280</name>
</gene>
<sequence>MSRYNLTVLGISENHRTQDEQKRLDSGEKLLYSGHEEINTPHTREFALMLSEEAHDALIGWETHGSRII</sequence>
<protein>
    <submittedName>
        <fullName evidence="1">Uncharacterized protein</fullName>
    </submittedName>
</protein>
<proteinExistence type="predicted"/>
<organism evidence="1 2">
    <name type="scientific">Schistosoma margrebowiei</name>
    <dbReference type="NCBI Taxonomy" id="48269"/>
    <lineage>
        <taxon>Eukaryota</taxon>
        <taxon>Metazoa</taxon>
        <taxon>Spiralia</taxon>
        <taxon>Lophotrochozoa</taxon>
        <taxon>Platyhelminthes</taxon>
        <taxon>Trematoda</taxon>
        <taxon>Digenea</taxon>
        <taxon>Strigeidida</taxon>
        <taxon>Schistosomatoidea</taxon>
        <taxon>Schistosomatidae</taxon>
        <taxon>Schistosoma</taxon>
    </lineage>
</organism>